<gene>
    <name evidence="5" type="ORF">SAMN02745191_0007</name>
</gene>
<evidence type="ECO:0000259" key="4">
    <source>
        <dbReference type="Pfam" id="PF00251"/>
    </source>
</evidence>
<keyword evidence="2 5" id="KW-0378">Hydrolase</keyword>
<dbReference type="Pfam" id="PF00251">
    <property type="entry name" value="Glyco_hydro_32N"/>
    <property type="match status" value="1"/>
</dbReference>
<evidence type="ECO:0000256" key="2">
    <source>
        <dbReference type="ARBA" id="ARBA00022801"/>
    </source>
</evidence>
<feature type="domain" description="Glycosyl hydrolase family 32 N-terminal" evidence="4">
    <location>
        <begin position="120"/>
        <end position="211"/>
    </location>
</feature>
<accession>A0A1T4QGG4</accession>
<dbReference type="RefSeq" id="WP_078712823.1">
    <property type="nucleotide sequence ID" value="NZ_FUWY01000010.1"/>
</dbReference>
<dbReference type="OrthoDB" id="9763933at2"/>
<protein>
    <submittedName>
        <fullName evidence="5">Glycosyl hydrolases family 43</fullName>
    </submittedName>
</protein>
<dbReference type="InterPro" id="IPR023296">
    <property type="entry name" value="Glyco_hydro_beta-prop_sf"/>
</dbReference>
<dbReference type="Proteomes" id="UP000243297">
    <property type="component" value="Unassembled WGS sequence"/>
</dbReference>
<keyword evidence="3" id="KW-0326">Glycosidase</keyword>
<comment type="similarity">
    <text evidence="1">Belongs to the glycosyl hydrolase 32 family.</text>
</comment>
<sequence length="404" mass="47065">MKKILILFFSLILVGCSTKSIQPSFDNEAKLDTSQSEIYNYLNQSLDSFIFSGSQLPTYKGEPVEWEVIQGEAEISENRLVKKKNASEYENIVLQGKVNGETYLFEQLLLLDEQIGYLMTYFGGNDKNYENPKLAYTFDGMLWYLINDDKPIFKATTGSKKVRDPSLVRKKDGSFAMIATQGWDNPSIYIWDTNDLVHYENERLLQVNKSSDDLQMSEKQAWAPEGFYDRRIDQYVITWSSPKDGGMYYNYTTDFNDVSYPKKLLDTGFVVIDGTIIKEGYDYTIVLKDEREPMEEYSQLFLGTSSTDYLGFDTFSSKRITGHQSEGPFYLKRDYDYILYYDDYTRKQFQAMTTYELRSEIFEDVVVIKEVIAPMESPRHASVIPITWKEWERVTQGFVMEEDK</sequence>
<dbReference type="SUPFAM" id="SSF75005">
    <property type="entry name" value="Arabinanase/levansucrase/invertase"/>
    <property type="match status" value="1"/>
</dbReference>
<evidence type="ECO:0000313" key="5">
    <source>
        <dbReference type="EMBL" id="SKA02784.1"/>
    </source>
</evidence>
<dbReference type="EMBL" id="FUWY01000010">
    <property type="protein sequence ID" value="SKA02784.1"/>
    <property type="molecule type" value="Genomic_DNA"/>
</dbReference>
<dbReference type="PANTHER" id="PTHR43301">
    <property type="entry name" value="ARABINAN ENDO-1,5-ALPHA-L-ARABINOSIDASE"/>
    <property type="match status" value="1"/>
</dbReference>
<dbReference type="PANTHER" id="PTHR43301:SF3">
    <property type="entry name" value="ARABINAN ENDO-1,5-ALPHA-L-ARABINOSIDASE A-RELATED"/>
    <property type="match status" value="1"/>
</dbReference>
<dbReference type="STRING" id="118967.SAMN02745191_0007"/>
<dbReference type="AlphaFoldDB" id="A0A1T4QGG4"/>
<dbReference type="GO" id="GO:0016798">
    <property type="term" value="F:hydrolase activity, acting on glycosyl bonds"/>
    <property type="evidence" value="ECO:0007669"/>
    <property type="project" value="UniProtKB-KW"/>
</dbReference>
<dbReference type="InterPro" id="IPR050727">
    <property type="entry name" value="GH43_arabinanases"/>
</dbReference>
<evidence type="ECO:0000313" key="6">
    <source>
        <dbReference type="Proteomes" id="UP000243297"/>
    </source>
</evidence>
<reference evidence="6" key="1">
    <citation type="submission" date="2017-02" db="EMBL/GenBank/DDBJ databases">
        <authorList>
            <person name="Varghese N."/>
            <person name="Submissions S."/>
        </authorList>
    </citation>
    <scope>NUCLEOTIDE SEQUENCE [LARGE SCALE GENOMIC DNA]</scope>
    <source>
        <strain evidence="6">ATCC 25662</strain>
    </source>
</reference>
<evidence type="ECO:0000256" key="1">
    <source>
        <dbReference type="ARBA" id="ARBA00009902"/>
    </source>
</evidence>
<evidence type="ECO:0000256" key="3">
    <source>
        <dbReference type="ARBA" id="ARBA00023295"/>
    </source>
</evidence>
<keyword evidence="6" id="KW-1185">Reference proteome</keyword>
<dbReference type="PROSITE" id="PS51257">
    <property type="entry name" value="PROKAR_LIPOPROTEIN"/>
    <property type="match status" value="1"/>
</dbReference>
<name>A0A1T4QGG4_9FIRM</name>
<proteinExistence type="inferred from homology"/>
<dbReference type="InterPro" id="IPR013148">
    <property type="entry name" value="Glyco_hydro_32_N"/>
</dbReference>
<organism evidence="5 6">
    <name type="scientific">Anaerorhabdus furcosa</name>
    <dbReference type="NCBI Taxonomy" id="118967"/>
    <lineage>
        <taxon>Bacteria</taxon>
        <taxon>Bacillati</taxon>
        <taxon>Bacillota</taxon>
        <taxon>Erysipelotrichia</taxon>
        <taxon>Erysipelotrichales</taxon>
        <taxon>Erysipelotrichaceae</taxon>
        <taxon>Anaerorhabdus</taxon>
    </lineage>
</organism>
<dbReference type="Gene3D" id="2.115.10.20">
    <property type="entry name" value="Glycosyl hydrolase domain, family 43"/>
    <property type="match status" value="1"/>
</dbReference>